<proteinExistence type="predicted"/>
<protein>
    <submittedName>
        <fullName evidence="4">WD repeat domain 41</fullName>
    </submittedName>
</protein>
<evidence type="ECO:0000256" key="2">
    <source>
        <dbReference type="ARBA" id="ARBA00022737"/>
    </source>
</evidence>
<dbReference type="InterPro" id="IPR019775">
    <property type="entry name" value="WD40_repeat_CS"/>
</dbReference>
<dbReference type="STRING" id="30732.ENSOMEP00000031975"/>
<dbReference type="GeneTree" id="ENSGT00390000017026"/>
<reference evidence="4" key="1">
    <citation type="submission" date="2025-08" db="UniProtKB">
        <authorList>
            <consortium name="Ensembl"/>
        </authorList>
    </citation>
    <scope>IDENTIFICATION</scope>
</reference>
<dbReference type="Proteomes" id="UP000261560">
    <property type="component" value="Unplaced"/>
</dbReference>
<dbReference type="InterPro" id="IPR040102">
    <property type="entry name" value="WDR41"/>
</dbReference>
<sequence length="495" mass="54887">MVRAQELQPLTPPSPCKESRCTCSPLASAQIGIYVCGGRRHAWPPPVITPSSGSCPRCSRVRSRGAKARKFPPDCFWSPRMHPVVPSHPLVWGEGGSGGVFLEADAPHACSRCASAGDDGLVLVWNIEVRRRRTPNHKNIERLPVVYSRLSCPFSDRREAAGAERPRPADHRHHRLHLRGLRPHGAHHRLLRPQRQPVGSRLRKPSPDGVRPAVLSEGVTALIELPKNHLAAAVDREIVIYRLTLSEDSDVSLTKIRCLSDHRDQIRALINVNDRLFASGSHAGELILWDAVDWNNLKYEHILWEESQPGAQSEIRMKAPRPSEMSIQHLTTNGQLILAAVGSGLYVYDLQSKSVAAYRKAAHDSNVLHTLLLSDSELMSCSEDGSVRIWEIQDLPLPAEPASAGFFGTWTFSRSHKQSAPQSKKVTDFPNTRKLELIGDLIGHSGAVQMFVSFGEDGLVTCSADHLLILWKDGERQSRLRSQALFQKLEENGGL</sequence>
<dbReference type="Gene3D" id="2.130.10.10">
    <property type="entry name" value="YVTN repeat-like/Quinoprotein amine dehydrogenase"/>
    <property type="match status" value="2"/>
</dbReference>
<dbReference type="AlphaFoldDB" id="A0A3B3DRJ0"/>
<keyword evidence="5" id="KW-1185">Reference proteome</keyword>
<keyword evidence="1 3" id="KW-0853">WD repeat</keyword>
<evidence type="ECO:0000313" key="4">
    <source>
        <dbReference type="Ensembl" id="ENSOMEP00000031975.1"/>
    </source>
</evidence>
<dbReference type="PROSITE" id="PS50082">
    <property type="entry name" value="WD_REPEATS_2"/>
    <property type="match status" value="1"/>
</dbReference>
<accession>A0A3B3DRJ0</accession>
<dbReference type="PANTHER" id="PTHR22805:SF2">
    <property type="entry name" value="WD REPEAT-CONTAINING PROTEIN 41"/>
    <property type="match status" value="1"/>
</dbReference>
<dbReference type="PROSITE" id="PS00678">
    <property type="entry name" value="WD_REPEATS_1"/>
    <property type="match status" value="1"/>
</dbReference>
<dbReference type="InterPro" id="IPR015943">
    <property type="entry name" value="WD40/YVTN_repeat-like_dom_sf"/>
</dbReference>
<dbReference type="InterPro" id="IPR001680">
    <property type="entry name" value="WD40_rpt"/>
</dbReference>
<dbReference type="Pfam" id="PF25178">
    <property type="entry name" value="Beta-prop_WDR41"/>
    <property type="match status" value="1"/>
</dbReference>
<dbReference type="InterPro" id="IPR036322">
    <property type="entry name" value="WD40_repeat_dom_sf"/>
</dbReference>
<keyword evidence="2" id="KW-0677">Repeat</keyword>
<reference evidence="4" key="2">
    <citation type="submission" date="2025-09" db="UniProtKB">
        <authorList>
            <consortium name="Ensembl"/>
        </authorList>
    </citation>
    <scope>IDENTIFICATION</scope>
</reference>
<feature type="repeat" description="WD" evidence="3">
    <location>
        <begin position="360"/>
        <end position="393"/>
    </location>
</feature>
<evidence type="ECO:0000256" key="1">
    <source>
        <dbReference type="ARBA" id="ARBA00022574"/>
    </source>
</evidence>
<name>A0A3B3DRJ0_ORYME</name>
<dbReference type="GO" id="GO:0010506">
    <property type="term" value="P:regulation of autophagy"/>
    <property type="evidence" value="ECO:0007669"/>
    <property type="project" value="InterPro"/>
</dbReference>
<organism evidence="4 5">
    <name type="scientific">Oryzias melastigma</name>
    <name type="common">Marine medaka</name>
    <dbReference type="NCBI Taxonomy" id="30732"/>
    <lineage>
        <taxon>Eukaryota</taxon>
        <taxon>Metazoa</taxon>
        <taxon>Chordata</taxon>
        <taxon>Craniata</taxon>
        <taxon>Vertebrata</taxon>
        <taxon>Euteleostomi</taxon>
        <taxon>Actinopterygii</taxon>
        <taxon>Neopterygii</taxon>
        <taxon>Teleostei</taxon>
        <taxon>Neoteleostei</taxon>
        <taxon>Acanthomorphata</taxon>
        <taxon>Ovalentaria</taxon>
        <taxon>Atherinomorphae</taxon>
        <taxon>Beloniformes</taxon>
        <taxon>Adrianichthyidae</taxon>
        <taxon>Oryziinae</taxon>
        <taxon>Oryzias</taxon>
    </lineage>
</organism>
<dbReference type="SMART" id="SM00320">
    <property type="entry name" value="WD40"/>
    <property type="match status" value="4"/>
</dbReference>
<dbReference type="PaxDb" id="30732-ENSOMEP00000031975"/>
<dbReference type="GO" id="GO:0005765">
    <property type="term" value="C:lysosomal membrane"/>
    <property type="evidence" value="ECO:0007669"/>
    <property type="project" value="TreeGrafter"/>
</dbReference>
<dbReference type="SUPFAM" id="SSF50978">
    <property type="entry name" value="WD40 repeat-like"/>
    <property type="match status" value="1"/>
</dbReference>
<dbReference type="PANTHER" id="PTHR22805">
    <property type="entry name" value="WDR41-RELATED"/>
    <property type="match status" value="1"/>
</dbReference>
<evidence type="ECO:0000256" key="3">
    <source>
        <dbReference type="PROSITE-ProRule" id="PRU00221"/>
    </source>
</evidence>
<evidence type="ECO:0000313" key="5">
    <source>
        <dbReference type="Proteomes" id="UP000261560"/>
    </source>
</evidence>
<dbReference type="Ensembl" id="ENSOMET00000023723.1">
    <property type="protein sequence ID" value="ENSOMEP00000031975.1"/>
    <property type="gene ID" value="ENSOMEG00000017120.1"/>
</dbReference>